<evidence type="ECO:0000256" key="1">
    <source>
        <dbReference type="ARBA" id="ARBA00006739"/>
    </source>
</evidence>
<feature type="domain" description="Glycosyltransferase 2-like" evidence="4">
    <location>
        <begin position="430"/>
        <end position="596"/>
    </location>
</feature>
<dbReference type="EMBL" id="WTFN01000031">
    <property type="protein sequence ID" value="MWK57148.1"/>
    <property type="molecule type" value="Genomic_DNA"/>
</dbReference>
<accession>A0A7X3H851</accession>
<dbReference type="GO" id="GO:0016757">
    <property type="term" value="F:glycosyltransferase activity"/>
    <property type="evidence" value="ECO:0007669"/>
    <property type="project" value="UniProtKB-KW"/>
</dbReference>
<dbReference type="RefSeq" id="WP_160481198.1">
    <property type="nucleotide sequence ID" value="NZ_WTFN01000031.1"/>
</dbReference>
<name>A0A7X3H851_9GAMM</name>
<dbReference type="CDD" id="cd04186">
    <property type="entry name" value="GT_2_like_c"/>
    <property type="match status" value="1"/>
</dbReference>
<evidence type="ECO:0000256" key="2">
    <source>
        <dbReference type="ARBA" id="ARBA00022676"/>
    </source>
</evidence>
<evidence type="ECO:0000256" key="3">
    <source>
        <dbReference type="ARBA" id="ARBA00022679"/>
    </source>
</evidence>
<dbReference type="SUPFAM" id="SSF53448">
    <property type="entry name" value="Nucleotide-diphospho-sugar transferases"/>
    <property type="match status" value="1"/>
</dbReference>
<dbReference type="InterPro" id="IPR001173">
    <property type="entry name" value="Glyco_trans_2-like"/>
</dbReference>
<dbReference type="Pfam" id="PF13692">
    <property type="entry name" value="Glyco_trans_1_4"/>
    <property type="match status" value="1"/>
</dbReference>
<evidence type="ECO:0000313" key="5">
    <source>
        <dbReference type="EMBL" id="MWK57148.1"/>
    </source>
</evidence>
<gene>
    <name evidence="5" type="ORF">GO594_14280</name>
</gene>
<protein>
    <submittedName>
        <fullName evidence="5">Glycosyltransferase</fullName>
    </submittedName>
</protein>
<comment type="caution">
    <text evidence="5">The sequence shown here is derived from an EMBL/GenBank/DDBJ whole genome shotgun (WGS) entry which is preliminary data.</text>
</comment>
<dbReference type="Gene3D" id="3.40.50.2000">
    <property type="entry name" value="Glycogen Phosphorylase B"/>
    <property type="match status" value="1"/>
</dbReference>
<evidence type="ECO:0000313" key="6">
    <source>
        <dbReference type="Proteomes" id="UP000461288"/>
    </source>
</evidence>
<keyword evidence="2" id="KW-0328">Glycosyltransferase</keyword>
<proteinExistence type="inferred from homology"/>
<sequence>MTLLRALYHRLPLPRRLRTVLSGIYHRVLLRTLRRLRRRLQPSEGFSSEGILLPLAETQHADYLIWGVIDWHFRHQRPQQLAKVLSATGRRVFYISSNLHDAPGGGFTVQPLDTEGRLFDVRLQACDAPSIYLGAPSSELLAQLCASLGELLIWTGSASVISLVQHPFWFDVARTAPNGRLVYDCMDHHQGFSTPVADLLALEQRLVRDADATLYTSDWLAEQWQSSRSGTSTVIRNAADHEFFSARPAAVYQATDGRRVIGYYGAIADWFDVALVAAIATAFPQHLVLLIGADTINARQRLRPHPNIRFTGEVPYAELPGYLHGMDVCLLPFLVTPLTLATNPVKVYEYLSAGKPVVCVDLPEIQQFGTLVYRATTSDTFIAGIAKALAETPGALTGERQAFAATQTWARRVDRLVAATEYVAPGKEISVIIVTYNNLHLTRACLASLRDGGRDAGLEIIVVDNGSQDGTPEFLAQWAEESGHRVILNADNRGFSAANNQGLAIATGQYLALLNNDTQVTPGWADALRRHLRYNPGMGLVGPVTNNIGNQAKIELDYSPASMTREASLYTRRHLGEWFALPTLAFFCVMMRRETYLQVGPLDEAFGCGFFEDDDYCRRVEQAGLFNACARDAFVHHHLSASFNQMDEYKRRALFERNKAIYENKWGAWIPHRHG</sequence>
<evidence type="ECO:0000259" key="4">
    <source>
        <dbReference type="Pfam" id="PF00535"/>
    </source>
</evidence>
<dbReference type="AlphaFoldDB" id="A0A7X3H851"/>
<reference evidence="5 6" key="1">
    <citation type="submission" date="2019-12" db="EMBL/GenBank/DDBJ databases">
        <title>Draft genome sequence of Pseudomonas otitidis recovered from a chicken carcass.</title>
        <authorList>
            <person name="Vieira T.R."/>
            <person name="Oliviera E.F.C."/>
            <person name="Silva N.M.V."/>
            <person name="Sambrano G.E."/>
            <person name="Cibulski S.P."/>
            <person name="Cardoso M.R.I."/>
        </authorList>
    </citation>
    <scope>NUCLEOTIDE SEQUENCE [LARGE SCALE GENOMIC DNA]</scope>
    <source>
        <strain evidence="5 6">25_K</strain>
    </source>
</reference>
<dbReference type="SUPFAM" id="SSF53756">
    <property type="entry name" value="UDP-Glycosyltransferase/glycogen phosphorylase"/>
    <property type="match status" value="1"/>
</dbReference>
<dbReference type="Pfam" id="PF00535">
    <property type="entry name" value="Glycos_transf_2"/>
    <property type="match status" value="1"/>
</dbReference>
<comment type="similarity">
    <text evidence="1">Belongs to the glycosyltransferase 2 family.</text>
</comment>
<dbReference type="Proteomes" id="UP000461288">
    <property type="component" value="Unassembled WGS sequence"/>
</dbReference>
<dbReference type="Gene3D" id="3.90.550.10">
    <property type="entry name" value="Spore Coat Polysaccharide Biosynthesis Protein SpsA, Chain A"/>
    <property type="match status" value="1"/>
</dbReference>
<dbReference type="Gene3D" id="3.40.50.11010">
    <property type="match status" value="1"/>
</dbReference>
<dbReference type="PANTHER" id="PTHR43179">
    <property type="entry name" value="RHAMNOSYLTRANSFERASE WBBL"/>
    <property type="match status" value="1"/>
</dbReference>
<dbReference type="PANTHER" id="PTHR43179:SF12">
    <property type="entry name" value="GALACTOFURANOSYLTRANSFERASE GLFT2"/>
    <property type="match status" value="1"/>
</dbReference>
<organism evidence="5 6">
    <name type="scientific">Metapseudomonas otitidis</name>
    <dbReference type="NCBI Taxonomy" id="319939"/>
    <lineage>
        <taxon>Bacteria</taxon>
        <taxon>Pseudomonadati</taxon>
        <taxon>Pseudomonadota</taxon>
        <taxon>Gammaproteobacteria</taxon>
        <taxon>Pseudomonadales</taxon>
        <taxon>Pseudomonadaceae</taxon>
        <taxon>Metapseudomonas</taxon>
    </lineage>
</organism>
<keyword evidence="3 5" id="KW-0808">Transferase</keyword>
<dbReference type="InterPro" id="IPR029044">
    <property type="entry name" value="Nucleotide-diphossugar_trans"/>
</dbReference>